<proteinExistence type="predicted"/>
<evidence type="ECO:0000256" key="1">
    <source>
        <dbReference type="SAM" id="Phobius"/>
    </source>
</evidence>
<evidence type="ECO:0000313" key="2">
    <source>
        <dbReference type="EMBL" id="MDA5624165.1"/>
    </source>
</evidence>
<feature type="transmembrane region" description="Helical" evidence="1">
    <location>
        <begin position="12"/>
        <end position="31"/>
    </location>
</feature>
<reference evidence="2" key="1">
    <citation type="submission" date="2022-07" db="EMBL/GenBank/DDBJ databases">
        <title>Genome-based characterization of novel serogroup A variants of Pasteurella multocida.</title>
        <authorList>
            <person name="Prajapati A."/>
            <person name="Yogisharadhya R."/>
            <person name="Mohanty N."/>
            <person name="Chanda M."/>
            <person name="Mendem S.K."/>
            <person name="Siddaramappa S."/>
            <person name="Shivachandra S.B."/>
        </authorList>
    </citation>
    <scope>NUCLEOTIDE SEQUENCE</scope>
    <source>
        <strain evidence="2">NIVEDIPm19</strain>
    </source>
</reference>
<dbReference type="Proteomes" id="UP001145481">
    <property type="component" value="Unassembled WGS sequence"/>
</dbReference>
<dbReference type="RefSeq" id="WP_151248972.1">
    <property type="nucleotide sequence ID" value="NZ_JADMLI010000024.1"/>
</dbReference>
<organism evidence="2 3">
    <name type="scientific">Pasteurella multocida</name>
    <dbReference type="NCBI Taxonomy" id="747"/>
    <lineage>
        <taxon>Bacteria</taxon>
        <taxon>Pseudomonadati</taxon>
        <taxon>Pseudomonadota</taxon>
        <taxon>Gammaproteobacteria</taxon>
        <taxon>Pasteurellales</taxon>
        <taxon>Pasteurellaceae</taxon>
        <taxon>Pasteurella</taxon>
    </lineage>
</organism>
<name>A0A9X3US67_PASMD</name>
<gene>
    <name evidence="2" type="ORF">NM948_11580</name>
</gene>
<keyword evidence="1" id="KW-0812">Transmembrane</keyword>
<accession>A0A9X3US67</accession>
<protein>
    <submittedName>
        <fullName evidence="2">Uncharacterized protein</fullName>
    </submittedName>
</protein>
<keyword evidence="1" id="KW-0472">Membrane</keyword>
<sequence>MKLLFKLADNMFFLIGSIITLLIAIIGGVIAFHFYPITTAFILSLWLLVLLFAIISDTPKKAA</sequence>
<keyword evidence="1" id="KW-1133">Transmembrane helix</keyword>
<feature type="transmembrane region" description="Helical" evidence="1">
    <location>
        <begin position="37"/>
        <end position="55"/>
    </location>
</feature>
<dbReference type="AlphaFoldDB" id="A0A9X3US67"/>
<dbReference type="EMBL" id="JANJHC010000037">
    <property type="protein sequence ID" value="MDA5624165.1"/>
    <property type="molecule type" value="Genomic_DNA"/>
</dbReference>
<comment type="caution">
    <text evidence="2">The sequence shown here is derived from an EMBL/GenBank/DDBJ whole genome shotgun (WGS) entry which is preliminary data.</text>
</comment>
<evidence type="ECO:0000313" key="3">
    <source>
        <dbReference type="Proteomes" id="UP001145481"/>
    </source>
</evidence>